<evidence type="ECO:0000256" key="1">
    <source>
        <dbReference type="ARBA" id="ARBA00004141"/>
    </source>
</evidence>
<accession>A0AAE0I790</accession>
<evidence type="ECO:0000256" key="3">
    <source>
        <dbReference type="ARBA" id="ARBA00022692"/>
    </source>
</evidence>
<keyword evidence="2" id="KW-0813">Transport</keyword>
<dbReference type="InterPro" id="IPR013130">
    <property type="entry name" value="Fe3_Rdtase_TM_dom"/>
</dbReference>
<evidence type="ECO:0000256" key="6">
    <source>
        <dbReference type="ARBA" id="ARBA00023136"/>
    </source>
</evidence>
<feature type="transmembrane region" description="Helical" evidence="7">
    <location>
        <begin position="106"/>
        <end position="125"/>
    </location>
</feature>
<name>A0AAE0I790_9PEZI</name>
<dbReference type="Proteomes" id="UP001283341">
    <property type="component" value="Unassembled WGS sequence"/>
</dbReference>
<dbReference type="InterPro" id="IPR039261">
    <property type="entry name" value="FNR_nucleotide-bd"/>
</dbReference>
<keyword evidence="11" id="KW-1185">Reference proteome</keyword>
<dbReference type="PANTHER" id="PTHR32361:SF9">
    <property type="entry name" value="FERRIC REDUCTASE TRANSMEMBRANE COMPONENT 3-RELATED"/>
    <property type="match status" value="1"/>
</dbReference>
<dbReference type="GO" id="GO:0015677">
    <property type="term" value="P:copper ion import"/>
    <property type="evidence" value="ECO:0007669"/>
    <property type="project" value="TreeGrafter"/>
</dbReference>
<organism evidence="10 11">
    <name type="scientific">Apodospora peruviana</name>
    <dbReference type="NCBI Taxonomy" id="516989"/>
    <lineage>
        <taxon>Eukaryota</taxon>
        <taxon>Fungi</taxon>
        <taxon>Dikarya</taxon>
        <taxon>Ascomycota</taxon>
        <taxon>Pezizomycotina</taxon>
        <taxon>Sordariomycetes</taxon>
        <taxon>Sordariomycetidae</taxon>
        <taxon>Sordariales</taxon>
        <taxon>Lasiosphaeriaceae</taxon>
        <taxon>Apodospora</taxon>
    </lineage>
</organism>
<dbReference type="PANTHER" id="PTHR32361">
    <property type="entry name" value="FERRIC/CUPRIC REDUCTASE TRANSMEMBRANE COMPONENT"/>
    <property type="match status" value="1"/>
</dbReference>
<keyword evidence="5" id="KW-0406">Ion transport</keyword>
<evidence type="ECO:0000313" key="10">
    <source>
        <dbReference type="EMBL" id="KAK3318921.1"/>
    </source>
</evidence>
<evidence type="ECO:0000256" key="7">
    <source>
        <dbReference type="SAM" id="Phobius"/>
    </source>
</evidence>
<comment type="caution">
    <text evidence="10">The sequence shown here is derived from an EMBL/GenBank/DDBJ whole genome shotgun (WGS) entry which is preliminary data.</text>
</comment>
<feature type="domain" description="Ferric oxidoreductase" evidence="9">
    <location>
        <begin position="245"/>
        <end position="366"/>
    </location>
</feature>
<keyword evidence="8" id="KW-0732">Signal</keyword>
<feature type="transmembrane region" description="Helical" evidence="7">
    <location>
        <begin position="351"/>
        <end position="371"/>
    </location>
</feature>
<feature type="transmembrane region" description="Helical" evidence="7">
    <location>
        <begin position="322"/>
        <end position="344"/>
    </location>
</feature>
<reference evidence="10" key="2">
    <citation type="submission" date="2023-06" db="EMBL/GenBank/DDBJ databases">
        <authorList>
            <consortium name="Lawrence Berkeley National Laboratory"/>
            <person name="Haridas S."/>
            <person name="Hensen N."/>
            <person name="Bonometti L."/>
            <person name="Westerberg I."/>
            <person name="Brannstrom I.O."/>
            <person name="Guillou S."/>
            <person name="Cros-Aarteil S."/>
            <person name="Calhoun S."/>
            <person name="Kuo A."/>
            <person name="Mondo S."/>
            <person name="Pangilinan J."/>
            <person name="Riley R."/>
            <person name="Labutti K."/>
            <person name="Andreopoulos B."/>
            <person name="Lipzen A."/>
            <person name="Chen C."/>
            <person name="Yanf M."/>
            <person name="Daum C."/>
            <person name="Ng V."/>
            <person name="Clum A."/>
            <person name="Steindorff A."/>
            <person name="Ohm R."/>
            <person name="Martin F."/>
            <person name="Silar P."/>
            <person name="Natvig D."/>
            <person name="Lalanne C."/>
            <person name="Gautier V."/>
            <person name="Ament-Velasquez S.L."/>
            <person name="Kruys A."/>
            <person name="Hutchinson M.I."/>
            <person name="Powell A.J."/>
            <person name="Barry K."/>
            <person name="Miller A.N."/>
            <person name="Grigoriev I.V."/>
            <person name="Debuchy R."/>
            <person name="Gladieux P."/>
            <person name="Thoren M.H."/>
            <person name="Johannesson H."/>
        </authorList>
    </citation>
    <scope>NUCLEOTIDE SEQUENCE</scope>
    <source>
        <strain evidence="10">CBS 118394</strain>
    </source>
</reference>
<feature type="transmembrane region" description="Helical" evidence="7">
    <location>
        <begin position="201"/>
        <end position="221"/>
    </location>
</feature>
<dbReference type="EMBL" id="JAUEDM010000004">
    <property type="protein sequence ID" value="KAK3318921.1"/>
    <property type="molecule type" value="Genomic_DNA"/>
</dbReference>
<evidence type="ECO:0000256" key="8">
    <source>
        <dbReference type="SAM" id="SignalP"/>
    </source>
</evidence>
<evidence type="ECO:0000256" key="2">
    <source>
        <dbReference type="ARBA" id="ARBA00022448"/>
    </source>
</evidence>
<dbReference type="Gene3D" id="3.40.50.80">
    <property type="entry name" value="Nucleotide-binding domain of ferredoxin-NADP reductase (FNR) module"/>
    <property type="match status" value="1"/>
</dbReference>
<evidence type="ECO:0000256" key="5">
    <source>
        <dbReference type="ARBA" id="ARBA00023065"/>
    </source>
</evidence>
<keyword evidence="3 7" id="KW-0812">Transmembrane</keyword>
<dbReference type="SFLD" id="SFLDS00052">
    <property type="entry name" value="Ferric_Reductase_Domain"/>
    <property type="match status" value="1"/>
</dbReference>
<evidence type="ECO:0000256" key="4">
    <source>
        <dbReference type="ARBA" id="ARBA00022989"/>
    </source>
</evidence>
<dbReference type="GO" id="GO:0000293">
    <property type="term" value="F:ferric-chelate reductase activity"/>
    <property type="evidence" value="ECO:0007669"/>
    <property type="project" value="TreeGrafter"/>
</dbReference>
<sequence length="737" mass="80723">MAVSITPFWLFTILILPLLSGHDAAIAVASKQGILGFGISLYPDLCCQACHDSLSSLYLTCTTFEHGGSSTPTAGWGTTWWFWCDLYYAAAHGTLGEFAREEYLHTRYFVTSLPLILSLLAPASLSNCLKIRIILYLVVIGICVACGLLAQTASMSPNLHRQKQTLARRSGLQQAILLPALLGSRHLEPLPGRIGYLPSRVLSISVGLYIVLNIIFSAVSFRSFQPNIWFLSAKFELCEYVGNRTGTLSLANMSIAILFAARNNLLIALTGLSQTTFLTLHRWTARVATAQAVVHSIVYTLAYFEPGYGGAAAYTAKTAEPFYWWGIIAIIALCLAVAFAVLPIRIRFYETFLALHIVLVILARVGCWYHLVPHFGFDYGYQVWLVPLLFAFWAADRLARLGRTAYYNRLLAGSKALVEAIPGCPDGNIMQITVFPRTIKGFGRPGQHTFLYFFSMSGGGKLWEGHPFSVAGWKKTSPSGQEAEDERPCIRLLVRAHAGMTSTPRRHLQQSSREAAGGSVELSSIYTEGLYPGHRATLAPLFAADTVVCFAEFQAAACAERNQHSRQGEEHGDQLENGERLRQQHRGVGGLSARFKAQRLILAWSARERGLIEHVRRKFLGDGSVNDGMVEYMFWCTGGGRAGSAKADSGDYLPQGHVDGNVPATEKGVSVTQAAGDVKSGRMDIESVLRMAVETGRHQTAVLVCAPGGMADEVTKHVVRCVKGGFRVDLVEEAFAW</sequence>
<reference evidence="10" key="1">
    <citation type="journal article" date="2023" name="Mol. Phylogenet. Evol.">
        <title>Genome-scale phylogeny and comparative genomics of the fungal order Sordariales.</title>
        <authorList>
            <person name="Hensen N."/>
            <person name="Bonometti L."/>
            <person name="Westerberg I."/>
            <person name="Brannstrom I.O."/>
            <person name="Guillou S."/>
            <person name="Cros-Aarteil S."/>
            <person name="Calhoun S."/>
            <person name="Haridas S."/>
            <person name="Kuo A."/>
            <person name="Mondo S."/>
            <person name="Pangilinan J."/>
            <person name="Riley R."/>
            <person name="LaButti K."/>
            <person name="Andreopoulos B."/>
            <person name="Lipzen A."/>
            <person name="Chen C."/>
            <person name="Yan M."/>
            <person name="Daum C."/>
            <person name="Ng V."/>
            <person name="Clum A."/>
            <person name="Steindorff A."/>
            <person name="Ohm R.A."/>
            <person name="Martin F."/>
            <person name="Silar P."/>
            <person name="Natvig D.O."/>
            <person name="Lalanne C."/>
            <person name="Gautier V."/>
            <person name="Ament-Velasquez S.L."/>
            <person name="Kruys A."/>
            <person name="Hutchinson M.I."/>
            <person name="Powell A.J."/>
            <person name="Barry K."/>
            <person name="Miller A.N."/>
            <person name="Grigoriev I.V."/>
            <person name="Debuchy R."/>
            <person name="Gladieux P."/>
            <person name="Hiltunen Thoren M."/>
            <person name="Johannesson H."/>
        </authorList>
    </citation>
    <scope>NUCLEOTIDE SEQUENCE</scope>
    <source>
        <strain evidence="10">CBS 118394</strain>
    </source>
</reference>
<dbReference type="InterPro" id="IPR051410">
    <property type="entry name" value="Ferric/Cupric_Reductase"/>
</dbReference>
<feature type="chain" id="PRO_5042028396" evidence="8">
    <location>
        <begin position="22"/>
        <end position="737"/>
    </location>
</feature>
<feature type="transmembrane region" description="Helical" evidence="7">
    <location>
        <begin position="131"/>
        <end position="153"/>
    </location>
</feature>
<evidence type="ECO:0000313" key="11">
    <source>
        <dbReference type="Proteomes" id="UP001283341"/>
    </source>
</evidence>
<dbReference type="Pfam" id="PF01794">
    <property type="entry name" value="Ferric_reduct"/>
    <property type="match status" value="1"/>
</dbReference>
<comment type="subcellular location">
    <subcellularLocation>
        <location evidence="1">Membrane</location>
        <topology evidence="1">Multi-pass membrane protein</topology>
    </subcellularLocation>
</comment>
<feature type="signal peptide" evidence="8">
    <location>
        <begin position="1"/>
        <end position="21"/>
    </location>
</feature>
<dbReference type="GO" id="GO:0006826">
    <property type="term" value="P:iron ion transport"/>
    <property type="evidence" value="ECO:0007669"/>
    <property type="project" value="TreeGrafter"/>
</dbReference>
<dbReference type="AlphaFoldDB" id="A0AAE0I790"/>
<proteinExistence type="predicted"/>
<keyword evidence="4 7" id="KW-1133">Transmembrane helix</keyword>
<evidence type="ECO:0000259" key="9">
    <source>
        <dbReference type="Pfam" id="PF01794"/>
    </source>
</evidence>
<dbReference type="GO" id="GO:0005886">
    <property type="term" value="C:plasma membrane"/>
    <property type="evidence" value="ECO:0007669"/>
    <property type="project" value="TreeGrafter"/>
</dbReference>
<keyword evidence="6 7" id="KW-0472">Membrane</keyword>
<gene>
    <name evidence="10" type="ORF">B0H66DRAFT_591559</name>
</gene>
<protein>
    <submittedName>
        <fullName evidence="10">Ferric reductase like transmembrane component-domain-containing protein</fullName>
    </submittedName>
</protein>
<dbReference type="GO" id="GO:0006879">
    <property type="term" value="P:intracellular iron ion homeostasis"/>
    <property type="evidence" value="ECO:0007669"/>
    <property type="project" value="TreeGrafter"/>
</dbReference>